<evidence type="ECO:0000256" key="2">
    <source>
        <dbReference type="SAM" id="MobiDB-lite"/>
    </source>
</evidence>
<evidence type="ECO:0000313" key="4">
    <source>
        <dbReference type="EMBL" id="MBB6438427.1"/>
    </source>
</evidence>
<gene>
    <name evidence="4" type="ORF">HNQ79_004934</name>
</gene>
<proteinExistence type="inferred from homology"/>
<dbReference type="AlphaFoldDB" id="A0A7X0HL65"/>
<dbReference type="RefSeq" id="WP_185034520.1">
    <property type="nucleotide sequence ID" value="NZ_BNBN01000011.1"/>
</dbReference>
<dbReference type="SUPFAM" id="SSF69047">
    <property type="entry name" value="Hypothetical protein YjbJ"/>
    <property type="match status" value="1"/>
</dbReference>
<keyword evidence="5" id="KW-1185">Reference proteome</keyword>
<dbReference type="InterPro" id="IPR036629">
    <property type="entry name" value="YjbJ_sf"/>
</dbReference>
<evidence type="ECO:0000256" key="1">
    <source>
        <dbReference type="ARBA" id="ARBA00009129"/>
    </source>
</evidence>
<comment type="similarity">
    <text evidence="1">Belongs to the UPF0337 (CsbD) family.</text>
</comment>
<evidence type="ECO:0000259" key="3">
    <source>
        <dbReference type="Pfam" id="PF05532"/>
    </source>
</evidence>
<protein>
    <submittedName>
        <fullName evidence="4">Uncharacterized protein YjbJ (UPF0337 family)</fullName>
    </submittedName>
</protein>
<name>A0A7X0HL65_9ACTN</name>
<comment type="caution">
    <text evidence="4">The sequence shown here is derived from an EMBL/GenBank/DDBJ whole genome shotgun (WGS) entry which is preliminary data.</text>
</comment>
<evidence type="ECO:0000313" key="5">
    <source>
        <dbReference type="Proteomes" id="UP000540423"/>
    </source>
</evidence>
<dbReference type="EMBL" id="JACHEM010000013">
    <property type="protein sequence ID" value="MBB6438427.1"/>
    <property type="molecule type" value="Genomic_DNA"/>
</dbReference>
<feature type="domain" description="CsbD-like" evidence="3">
    <location>
        <begin position="5"/>
        <end position="52"/>
    </location>
</feature>
<dbReference type="InterPro" id="IPR008462">
    <property type="entry name" value="CsbD"/>
</dbReference>
<dbReference type="Proteomes" id="UP000540423">
    <property type="component" value="Unassembled WGS sequence"/>
</dbReference>
<sequence>MSDSESTFDKLKGKAKEFGGKATGDDRMETEGQTDQLKAKAEGLGEKAKDKLGGVKDSFSGKKDDNA</sequence>
<feature type="compositionally biased region" description="Basic and acidic residues" evidence="2">
    <location>
        <begin position="7"/>
        <end position="30"/>
    </location>
</feature>
<dbReference type="Gene3D" id="1.10.1470.10">
    <property type="entry name" value="YjbJ"/>
    <property type="match status" value="1"/>
</dbReference>
<accession>A0A7X0HL65</accession>
<organism evidence="4 5">
    <name type="scientific">Streptomyces candidus</name>
    <dbReference type="NCBI Taxonomy" id="67283"/>
    <lineage>
        <taxon>Bacteria</taxon>
        <taxon>Bacillati</taxon>
        <taxon>Actinomycetota</taxon>
        <taxon>Actinomycetes</taxon>
        <taxon>Kitasatosporales</taxon>
        <taxon>Streptomycetaceae</taxon>
        <taxon>Streptomyces</taxon>
    </lineage>
</organism>
<reference evidence="4 5" key="1">
    <citation type="submission" date="2020-08" db="EMBL/GenBank/DDBJ databases">
        <title>Genomic Encyclopedia of Type Strains, Phase IV (KMG-IV): sequencing the most valuable type-strain genomes for metagenomic binning, comparative biology and taxonomic classification.</title>
        <authorList>
            <person name="Goeker M."/>
        </authorList>
    </citation>
    <scope>NUCLEOTIDE SEQUENCE [LARGE SCALE GENOMIC DNA]</scope>
    <source>
        <strain evidence="4 5">DSM 40141</strain>
    </source>
</reference>
<feature type="compositionally biased region" description="Basic and acidic residues" evidence="2">
    <location>
        <begin position="37"/>
        <end position="67"/>
    </location>
</feature>
<feature type="region of interest" description="Disordered" evidence="2">
    <location>
        <begin position="1"/>
        <end position="67"/>
    </location>
</feature>
<dbReference type="Pfam" id="PF05532">
    <property type="entry name" value="CsbD"/>
    <property type="match status" value="1"/>
</dbReference>